<feature type="modified residue" description="Phosphohistidine" evidence="16">
    <location>
        <position position="1437"/>
    </location>
</feature>
<dbReference type="EMBL" id="FNCY01000019">
    <property type="protein sequence ID" value="SDI45885.1"/>
    <property type="molecule type" value="Genomic_DNA"/>
</dbReference>
<organism evidence="26 27">
    <name type="scientific">Propionivibrio dicarboxylicus</name>
    <dbReference type="NCBI Taxonomy" id="83767"/>
    <lineage>
        <taxon>Bacteria</taxon>
        <taxon>Pseudomonadati</taxon>
        <taxon>Pseudomonadota</taxon>
        <taxon>Betaproteobacteria</taxon>
        <taxon>Rhodocyclales</taxon>
        <taxon>Rhodocyclaceae</taxon>
        <taxon>Propionivibrio</taxon>
    </lineage>
</organism>
<dbReference type="PROSITE" id="PS50110">
    <property type="entry name" value="RESPONSE_REGULATORY"/>
    <property type="match status" value="1"/>
</dbReference>
<feature type="domain" description="Response regulatory" evidence="22">
    <location>
        <begin position="1234"/>
        <end position="1350"/>
    </location>
</feature>
<dbReference type="InterPro" id="IPR035965">
    <property type="entry name" value="PAS-like_dom_sf"/>
</dbReference>
<dbReference type="FunFam" id="1.10.287.130:FF:000004">
    <property type="entry name" value="Ethylene receptor 1"/>
    <property type="match status" value="1"/>
</dbReference>
<keyword evidence="12" id="KW-0902">Two-component regulatory system</keyword>
<dbReference type="CDD" id="cd18774">
    <property type="entry name" value="PDC2_HK_sensor"/>
    <property type="match status" value="1"/>
</dbReference>
<dbReference type="Gene3D" id="1.20.120.160">
    <property type="entry name" value="HPT domain"/>
    <property type="match status" value="1"/>
</dbReference>
<dbReference type="Pfam" id="PF13426">
    <property type="entry name" value="PAS_9"/>
    <property type="match status" value="3"/>
</dbReference>
<proteinExistence type="predicted"/>
<feature type="domain" description="HPt" evidence="25">
    <location>
        <begin position="1398"/>
        <end position="1492"/>
    </location>
</feature>
<feature type="domain" description="PAC" evidence="24">
    <location>
        <begin position="498"/>
        <end position="550"/>
    </location>
</feature>
<feature type="modified residue" description="4-aspartylphosphate" evidence="17">
    <location>
        <position position="1283"/>
    </location>
</feature>
<feature type="domain" description="Histidine kinase" evidence="21">
    <location>
        <begin position="985"/>
        <end position="1205"/>
    </location>
</feature>
<comment type="function">
    <text evidence="14">Member of the two-component regulatory system BvgS/BvgA. Phosphorylates BvgA via a four-step phosphorelay in response to environmental signals.</text>
</comment>
<feature type="transmembrane region" description="Helical" evidence="20">
    <location>
        <begin position="55"/>
        <end position="72"/>
    </location>
</feature>
<dbReference type="PANTHER" id="PTHR45339">
    <property type="entry name" value="HYBRID SIGNAL TRANSDUCTION HISTIDINE KINASE J"/>
    <property type="match status" value="1"/>
</dbReference>
<dbReference type="Gene3D" id="3.30.450.20">
    <property type="entry name" value="PAS domain"/>
    <property type="match status" value="4"/>
</dbReference>
<evidence type="ECO:0000259" key="25">
    <source>
        <dbReference type="PROSITE" id="PS50894"/>
    </source>
</evidence>
<keyword evidence="13 20" id="KW-0472">Membrane</keyword>
<protein>
    <recommendedName>
        <fullName evidence="15">Virulence sensor protein BvgS</fullName>
        <ecNumber evidence="3">2.7.13.3</ecNumber>
    </recommendedName>
</protein>
<dbReference type="InterPro" id="IPR000700">
    <property type="entry name" value="PAS-assoc_C"/>
</dbReference>
<evidence type="ECO:0000256" key="19">
    <source>
        <dbReference type="SAM" id="MobiDB-lite"/>
    </source>
</evidence>
<feature type="transmembrane region" description="Helical" evidence="20">
    <location>
        <begin position="93"/>
        <end position="114"/>
    </location>
</feature>
<dbReference type="SMART" id="SM00448">
    <property type="entry name" value="REC"/>
    <property type="match status" value="1"/>
</dbReference>
<dbReference type="SUPFAM" id="SSF52172">
    <property type="entry name" value="CheY-like"/>
    <property type="match status" value="1"/>
</dbReference>
<evidence type="ECO:0000256" key="16">
    <source>
        <dbReference type="PROSITE-ProRule" id="PRU00110"/>
    </source>
</evidence>
<dbReference type="InterPro" id="IPR003661">
    <property type="entry name" value="HisK_dim/P_dom"/>
</dbReference>
<feature type="coiled-coil region" evidence="18">
    <location>
        <begin position="940"/>
        <end position="971"/>
    </location>
</feature>
<accession>A0A1G8KQZ0</accession>
<keyword evidence="8" id="KW-0547">Nucleotide-binding</keyword>
<evidence type="ECO:0000259" key="22">
    <source>
        <dbReference type="PROSITE" id="PS50110"/>
    </source>
</evidence>
<evidence type="ECO:0000256" key="8">
    <source>
        <dbReference type="ARBA" id="ARBA00022741"/>
    </source>
</evidence>
<dbReference type="InterPro" id="IPR036890">
    <property type="entry name" value="HATPase_C_sf"/>
</dbReference>
<feature type="transmembrane region" description="Helical" evidence="20">
    <location>
        <begin position="426"/>
        <end position="445"/>
    </location>
</feature>
<dbReference type="SMART" id="SM00387">
    <property type="entry name" value="HATPase_c"/>
    <property type="match status" value="1"/>
</dbReference>
<feature type="compositionally biased region" description="Polar residues" evidence="19">
    <location>
        <begin position="1584"/>
        <end position="1597"/>
    </location>
</feature>
<dbReference type="Gene3D" id="1.10.287.130">
    <property type="match status" value="1"/>
</dbReference>
<comment type="subcellular location">
    <subcellularLocation>
        <location evidence="2">Cell membrane</location>
        <topology evidence="2">Multi-pass membrane protein</topology>
    </subcellularLocation>
</comment>
<evidence type="ECO:0000256" key="10">
    <source>
        <dbReference type="ARBA" id="ARBA00022840"/>
    </source>
</evidence>
<feature type="domain" description="PAS" evidence="23">
    <location>
        <begin position="447"/>
        <end position="494"/>
    </location>
</feature>
<dbReference type="STRING" id="83767.SAMN05660652_03473"/>
<feature type="coiled-coil region" evidence="18">
    <location>
        <begin position="543"/>
        <end position="582"/>
    </location>
</feature>
<evidence type="ECO:0000256" key="9">
    <source>
        <dbReference type="ARBA" id="ARBA00022777"/>
    </source>
</evidence>
<dbReference type="Gene3D" id="3.30.565.10">
    <property type="entry name" value="Histidine kinase-like ATPase, C-terminal domain"/>
    <property type="match status" value="1"/>
</dbReference>
<reference evidence="26 27" key="1">
    <citation type="submission" date="2016-10" db="EMBL/GenBank/DDBJ databases">
        <authorList>
            <person name="de Groot N.N."/>
        </authorList>
    </citation>
    <scope>NUCLEOTIDE SEQUENCE [LARGE SCALE GENOMIC DNA]</scope>
    <source>
        <strain evidence="26 27">DSM 5885</strain>
    </source>
</reference>
<feature type="domain" description="PAS" evidence="23">
    <location>
        <begin position="579"/>
        <end position="649"/>
    </location>
</feature>
<evidence type="ECO:0000256" key="5">
    <source>
        <dbReference type="ARBA" id="ARBA00022553"/>
    </source>
</evidence>
<dbReference type="InterPro" id="IPR011006">
    <property type="entry name" value="CheY-like_superfamily"/>
</dbReference>
<evidence type="ECO:0000259" key="21">
    <source>
        <dbReference type="PROSITE" id="PS50109"/>
    </source>
</evidence>
<evidence type="ECO:0000256" key="13">
    <source>
        <dbReference type="ARBA" id="ARBA00023136"/>
    </source>
</evidence>
<evidence type="ECO:0000256" key="7">
    <source>
        <dbReference type="ARBA" id="ARBA00022692"/>
    </source>
</evidence>
<dbReference type="PROSITE" id="PS50109">
    <property type="entry name" value="HIS_KIN"/>
    <property type="match status" value="1"/>
</dbReference>
<keyword evidence="5 17" id="KW-0597">Phosphoprotein</keyword>
<dbReference type="Pfam" id="PF01627">
    <property type="entry name" value="Hpt"/>
    <property type="match status" value="1"/>
</dbReference>
<dbReference type="PANTHER" id="PTHR45339:SF1">
    <property type="entry name" value="HYBRID SIGNAL TRANSDUCTION HISTIDINE KINASE J"/>
    <property type="match status" value="1"/>
</dbReference>
<dbReference type="InterPro" id="IPR001789">
    <property type="entry name" value="Sig_transdc_resp-reg_receiver"/>
</dbReference>
<dbReference type="SUPFAM" id="SSF55785">
    <property type="entry name" value="PYP-like sensor domain (PAS domain)"/>
    <property type="match status" value="4"/>
</dbReference>
<dbReference type="InterPro" id="IPR003594">
    <property type="entry name" value="HATPase_dom"/>
</dbReference>
<dbReference type="GO" id="GO:0005886">
    <property type="term" value="C:plasma membrane"/>
    <property type="evidence" value="ECO:0007669"/>
    <property type="project" value="UniProtKB-SubCell"/>
</dbReference>
<dbReference type="SMART" id="SM00073">
    <property type="entry name" value="HPT"/>
    <property type="match status" value="1"/>
</dbReference>
<dbReference type="NCBIfam" id="TIGR00229">
    <property type="entry name" value="sensory_box"/>
    <property type="match status" value="4"/>
</dbReference>
<dbReference type="InterPro" id="IPR008207">
    <property type="entry name" value="Sig_transdc_His_kin_Hpt_dom"/>
</dbReference>
<evidence type="ECO:0000256" key="2">
    <source>
        <dbReference type="ARBA" id="ARBA00004651"/>
    </source>
</evidence>
<evidence type="ECO:0000259" key="24">
    <source>
        <dbReference type="PROSITE" id="PS50113"/>
    </source>
</evidence>
<dbReference type="Proteomes" id="UP000198607">
    <property type="component" value="Unassembled WGS sequence"/>
</dbReference>
<dbReference type="SMART" id="SM00388">
    <property type="entry name" value="HisKA"/>
    <property type="match status" value="1"/>
</dbReference>
<comment type="catalytic activity">
    <reaction evidence="1">
        <text>ATP + protein L-histidine = ADP + protein N-phospho-L-histidine.</text>
        <dbReference type="EC" id="2.7.13.3"/>
    </reaction>
</comment>
<evidence type="ECO:0000256" key="15">
    <source>
        <dbReference type="ARBA" id="ARBA00070152"/>
    </source>
</evidence>
<dbReference type="Pfam" id="PF00072">
    <property type="entry name" value="Response_reg"/>
    <property type="match status" value="1"/>
</dbReference>
<dbReference type="SUPFAM" id="SSF47226">
    <property type="entry name" value="Histidine-containing phosphotransfer domain, HPT domain"/>
    <property type="match status" value="1"/>
</dbReference>
<keyword evidence="6" id="KW-0808">Transferase</keyword>
<feature type="domain" description="PAS" evidence="23">
    <location>
        <begin position="821"/>
        <end position="870"/>
    </location>
</feature>
<dbReference type="InterPro" id="IPR004358">
    <property type="entry name" value="Sig_transdc_His_kin-like_C"/>
</dbReference>
<keyword evidence="11 20" id="KW-1133">Transmembrane helix</keyword>
<dbReference type="Gene3D" id="3.40.50.2300">
    <property type="match status" value="1"/>
</dbReference>
<dbReference type="PRINTS" id="PR00344">
    <property type="entry name" value="BCTRLSENSOR"/>
</dbReference>
<evidence type="ECO:0000256" key="3">
    <source>
        <dbReference type="ARBA" id="ARBA00012438"/>
    </source>
</evidence>
<evidence type="ECO:0000256" key="1">
    <source>
        <dbReference type="ARBA" id="ARBA00000085"/>
    </source>
</evidence>
<dbReference type="FunFam" id="3.30.565.10:FF:000010">
    <property type="entry name" value="Sensor histidine kinase RcsC"/>
    <property type="match status" value="1"/>
</dbReference>
<keyword evidence="10" id="KW-0067">ATP-binding</keyword>
<dbReference type="Pfam" id="PF00512">
    <property type="entry name" value="HisKA"/>
    <property type="match status" value="1"/>
</dbReference>
<evidence type="ECO:0000256" key="14">
    <source>
        <dbReference type="ARBA" id="ARBA00058004"/>
    </source>
</evidence>
<dbReference type="InterPro" id="IPR000014">
    <property type="entry name" value="PAS"/>
</dbReference>
<sequence length="1597" mass="177621">MINATVNRLFAVLRQRRSLVIVFAYLLLAALILVAEELSTGNLPGGASPLFTTGMHLFLILASAAFILIALSTEPTPARQESPSLIAPYKTRYLTLFFLVLLLIVPGLAGIFMITETRKVEHSAFDALSTVAQLKSDQVENWLSERQTDAEIFARGSALSRLVERIKADARNEATEFIANRIRAIRTTKSHYRSITLFNEKGSLILNDGDTIRPTEPIQALLQKARTRGAVVRSELMTTPDGATVMYFVAPLRHSDDAGRTTLSGFIVFCIDVQADIFSELAQWPTPDRSGEILLLQKRAGQAILLNTLRDGKMPPQGAEIALSTPKAVAAMAFADNANGMLIGDNYLGKKVLASFRPVRDTAWVVLASVEHDEVMTPVRHAAAWVLSIAIVATLITMGVLALLWRQRENAHQLYLASERNKADQLLQRFFDLPFVGMAIFSPTMHRFVRVNERACQIAGYDNEELVQRTWFDVVHPEDIPAVREKVRAIFTNTADVATLEHRAVRKDGTIIFINFDLRAVRSPEGAIEYLIGTAEDITQRKHDELALRIANAKLKKNQEELEAQNASLRQAKAALEESRSRYVSLYEFAPAAYLTLSLDGDIQRINHTGIALLAVSRERISGANFAEFIDRDDLPLWEEFVDAVTQYREAHGFEFRLATSDVENIHTLRAEGAMQMLPGEPTAIRMTLTDISEQKQADLALKASEARYASLFTRNNMAMLLIDPESGAIVDANEQACRYYGWNLDTLCTMHIQDINVLPGDSIRARMQIVTSRDHHHFQFRHRRAGGDVRDVEVFSGPIEIGERTLLLSSIQDITERKKNEQTLRMLSEAVRQSPDAVVITDTQARIVYVNEAFTDHTGYTRKEALGQNPSMLHSGETPPEVFASLWETLRRGESWRGEFNNQRKDGTRFVEFAVVAPIRQDDGTVTHYVAVKEDVTEKQKLNDELGRYRDHLEELVDDRTAQLAEARIQAETANKAKSVFLANMSHEIRTPMNAIVGLAHLLRSSDPTPRQVDRLEKIENAASHLLSLINNILDLSKIEADKMEIEETDFTLPSILDDVRGLITDEARQKRLPVMVDTGNVPLWLHGDPTRLRQALLNYAANAVKFTEQGHIVLRAVLLEDDGSALTVRFEVEDTGIGIPEEKIPELFQTFEQADSSTTRKYGGSGLGLAITRRLAKLMGGDTGVYSERHRGSTFWFTARLKHGKGIRPNIVEPAATVNLEHEILAHHAGARVLIADDVDVNLEVAQLLLHSVGLQVDSARNGREAIDKARTTPYDLILMDIQMPEMNGLDASRAIRALPGHANIPILAMTANAFDEDRRACMQAGMNDFITKPVNPDKLYSVLIRWLPRDGKRQVPAEENKAAPVEEGTPRSLSEQLAGIEELDLTQGLARVRGNEDKYLHVINLFLQRHEFDADSLAEALAANDMERFEQVVHALKGTAALIGAVPVAEAAGRLMTALRRAAPMEEIDILYQPLRQKLTSLVDVLQQVREQNSRRAETGAPDHARCNEVLLHLEKLLEAGDISAGSLARKERKFLQQTLGNNAEALLAAIDIFDFALALGEVQRIQRKSAEESGSADSAIETTASLSPVASPQ</sequence>
<dbReference type="PROSITE" id="PS50894">
    <property type="entry name" value="HPT"/>
    <property type="match status" value="1"/>
</dbReference>
<dbReference type="SUPFAM" id="SSF55874">
    <property type="entry name" value="ATPase domain of HSP90 chaperone/DNA topoisomerase II/histidine kinase"/>
    <property type="match status" value="1"/>
</dbReference>
<evidence type="ECO:0000256" key="11">
    <source>
        <dbReference type="ARBA" id="ARBA00022989"/>
    </source>
</evidence>
<evidence type="ECO:0000256" key="17">
    <source>
        <dbReference type="PROSITE-ProRule" id="PRU00169"/>
    </source>
</evidence>
<dbReference type="PROSITE" id="PS50112">
    <property type="entry name" value="PAS"/>
    <property type="match status" value="3"/>
</dbReference>
<keyword evidence="9" id="KW-0418">Kinase</keyword>
<feature type="region of interest" description="Disordered" evidence="19">
    <location>
        <begin position="1572"/>
        <end position="1597"/>
    </location>
</feature>
<evidence type="ECO:0000256" key="6">
    <source>
        <dbReference type="ARBA" id="ARBA00022679"/>
    </source>
</evidence>
<dbReference type="RefSeq" id="WP_091939478.1">
    <property type="nucleotide sequence ID" value="NZ_FNCY01000019.1"/>
</dbReference>
<dbReference type="CDD" id="cd00082">
    <property type="entry name" value="HisKA"/>
    <property type="match status" value="1"/>
</dbReference>
<evidence type="ECO:0000256" key="20">
    <source>
        <dbReference type="SAM" id="Phobius"/>
    </source>
</evidence>
<evidence type="ECO:0000256" key="4">
    <source>
        <dbReference type="ARBA" id="ARBA00022475"/>
    </source>
</evidence>
<dbReference type="GO" id="GO:0000155">
    <property type="term" value="F:phosphorelay sensor kinase activity"/>
    <property type="evidence" value="ECO:0007669"/>
    <property type="project" value="InterPro"/>
</dbReference>
<dbReference type="InterPro" id="IPR013655">
    <property type="entry name" value="PAS_fold_3"/>
</dbReference>
<feature type="domain" description="PAC" evidence="24">
    <location>
        <begin position="897"/>
        <end position="949"/>
    </location>
</feature>
<dbReference type="PROSITE" id="PS50113">
    <property type="entry name" value="PAC"/>
    <property type="match status" value="2"/>
</dbReference>
<dbReference type="OrthoDB" id="8552871at2"/>
<gene>
    <name evidence="26" type="ORF">SAMN05660652_03473</name>
</gene>
<dbReference type="CDD" id="cd17546">
    <property type="entry name" value="REC_hyHK_CKI1_RcsC-like"/>
    <property type="match status" value="1"/>
</dbReference>
<dbReference type="SUPFAM" id="SSF47384">
    <property type="entry name" value="Homodimeric domain of signal transducing histidine kinase"/>
    <property type="match status" value="1"/>
</dbReference>
<dbReference type="SMART" id="SM00086">
    <property type="entry name" value="PAC"/>
    <property type="match status" value="3"/>
</dbReference>
<dbReference type="InterPro" id="IPR005467">
    <property type="entry name" value="His_kinase_dom"/>
</dbReference>
<dbReference type="GO" id="GO:0005524">
    <property type="term" value="F:ATP binding"/>
    <property type="evidence" value="ECO:0007669"/>
    <property type="project" value="UniProtKB-KW"/>
</dbReference>
<dbReference type="InterPro" id="IPR001610">
    <property type="entry name" value="PAC"/>
</dbReference>
<dbReference type="InterPro" id="IPR036097">
    <property type="entry name" value="HisK_dim/P_sf"/>
</dbReference>
<keyword evidence="7 20" id="KW-0812">Transmembrane</keyword>
<keyword evidence="27" id="KW-1185">Reference proteome</keyword>
<evidence type="ECO:0000259" key="23">
    <source>
        <dbReference type="PROSITE" id="PS50112"/>
    </source>
</evidence>
<dbReference type="EC" id="2.7.13.3" evidence="3"/>
<keyword evidence="18" id="KW-0175">Coiled coil</keyword>
<evidence type="ECO:0000256" key="12">
    <source>
        <dbReference type="ARBA" id="ARBA00023012"/>
    </source>
</evidence>
<dbReference type="Pfam" id="PF08447">
    <property type="entry name" value="PAS_3"/>
    <property type="match status" value="1"/>
</dbReference>
<dbReference type="Pfam" id="PF02518">
    <property type="entry name" value="HATPase_c"/>
    <property type="match status" value="1"/>
</dbReference>
<dbReference type="SMART" id="SM00091">
    <property type="entry name" value="PAS"/>
    <property type="match status" value="4"/>
</dbReference>
<dbReference type="CDD" id="cd16922">
    <property type="entry name" value="HATPase_EvgS-ArcB-TorS-like"/>
    <property type="match status" value="1"/>
</dbReference>
<name>A0A1G8KQZ0_9RHOO</name>
<feature type="transmembrane region" description="Helical" evidence="20">
    <location>
        <begin position="382"/>
        <end position="405"/>
    </location>
</feature>
<feature type="transmembrane region" description="Helical" evidence="20">
    <location>
        <begin position="18"/>
        <end position="35"/>
    </location>
</feature>
<evidence type="ECO:0000256" key="18">
    <source>
        <dbReference type="SAM" id="Coils"/>
    </source>
</evidence>
<dbReference type="InterPro" id="IPR036641">
    <property type="entry name" value="HPT_dom_sf"/>
</dbReference>
<evidence type="ECO:0000313" key="26">
    <source>
        <dbReference type="EMBL" id="SDI45885.1"/>
    </source>
</evidence>
<keyword evidence="4" id="KW-1003">Cell membrane</keyword>
<evidence type="ECO:0000313" key="27">
    <source>
        <dbReference type="Proteomes" id="UP000198607"/>
    </source>
</evidence>
<dbReference type="CDD" id="cd00130">
    <property type="entry name" value="PAS"/>
    <property type="match status" value="4"/>
</dbReference>